<dbReference type="Proteomes" id="UP000245618">
    <property type="component" value="Unassembled WGS sequence"/>
</dbReference>
<comment type="caution">
    <text evidence="2">The sequence shown here is derived from an EMBL/GenBank/DDBJ whole genome shotgun (WGS) entry which is preliminary data.</text>
</comment>
<reference evidence="2 3" key="1">
    <citation type="submission" date="2018-04" db="EMBL/GenBank/DDBJ databases">
        <title>Flavobacterium sp. nov., isolated from glacier ice.</title>
        <authorList>
            <person name="Liu Q."/>
            <person name="Xin Y.-H."/>
        </authorList>
    </citation>
    <scope>NUCLEOTIDE SEQUENCE [LARGE SCALE GENOMIC DNA]</scope>
    <source>
        <strain evidence="2 3">LB2P30</strain>
    </source>
</reference>
<name>A0A2U1JWH3_9FLAO</name>
<protein>
    <submittedName>
        <fullName evidence="2">Uncharacterized protein</fullName>
    </submittedName>
</protein>
<evidence type="ECO:0000313" key="2">
    <source>
        <dbReference type="EMBL" id="PWA09309.1"/>
    </source>
</evidence>
<sequence>MIKNQFINQEKLNKFTNTIADKINNGFVIVERNEKMPFTILVKEGKKVNHFLNFFVCCATLGMWSLPWLYLSQVSSKTKKILIAIDEDGNVFEENCYMG</sequence>
<dbReference type="AlphaFoldDB" id="A0A2U1JWH3"/>
<keyword evidence="1" id="KW-1133">Transmembrane helix</keyword>
<evidence type="ECO:0000256" key="1">
    <source>
        <dbReference type="SAM" id="Phobius"/>
    </source>
</evidence>
<feature type="transmembrane region" description="Helical" evidence="1">
    <location>
        <begin position="51"/>
        <end position="71"/>
    </location>
</feature>
<dbReference type="OrthoDB" id="1361771at2"/>
<dbReference type="RefSeq" id="WP_116762497.1">
    <property type="nucleotide sequence ID" value="NZ_QCZH01000007.1"/>
</dbReference>
<gene>
    <name evidence="2" type="ORF">DB891_08450</name>
</gene>
<keyword evidence="1" id="KW-0472">Membrane</keyword>
<accession>A0A2U1JWH3</accession>
<keyword evidence="3" id="KW-1185">Reference proteome</keyword>
<organism evidence="2 3">
    <name type="scientific">Flavobacterium laiguense</name>
    <dbReference type="NCBI Taxonomy" id="2169409"/>
    <lineage>
        <taxon>Bacteria</taxon>
        <taxon>Pseudomonadati</taxon>
        <taxon>Bacteroidota</taxon>
        <taxon>Flavobacteriia</taxon>
        <taxon>Flavobacteriales</taxon>
        <taxon>Flavobacteriaceae</taxon>
        <taxon>Flavobacterium</taxon>
    </lineage>
</organism>
<dbReference type="EMBL" id="QCZH01000007">
    <property type="protein sequence ID" value="PWA09309.1"/>
    <property type="molecule type" value="Genomic_DNA"/>
</dbReference>
<evidence type="ECO:0000313" key="3">
    <source>
        <dbReference type="Proteomes" id="UP000245618"/>
    </source>
</evidence>
<keyword evidence="1" id="KW-0812">Transmembrane</keyword>
<proteinExistence type="predicted"/>